<proteinExistence type="predicted"/>
<feature type="transmembrane region" description="Helical" evidence="2">
    <location>
        <begin position="338"/>
        <end position="359"/>
    </location>
</feature>
<keyword evidence="2" id="KW-0472">Membrane</keyword>
<feature type="region of interest" description="Disordered" evidence="1">
    <location>
        <begin position="299"/>
        <end position="327"/>
    </location>
</feature>
<geneLocation type="plasmid" evidence="4">
    <name>p1</name>
</geneLocation>
<keyword evidence="4" id="KW-0614">Plasmid</keyword>
<evidence type="ECO:0000313" key="4">
    <source>
        <dbReference type="EMBL" id="MCM4076147.1"/>
    </source>
</evidence>
<dbReference type="EMBL" id="JAMQOL010000001">
    <property type="protein sequence ID" value="MCM4076147.1"/>
    <property type="molecule type" value="Genomic_DNA"/>
</dbReference>
<name>A0ABT0XQU6_9ACTN</name>
<feature type="compositionally biased region" description="Low complexity" evidence="1">
    <location>
        <begin position="299"/>
        <end position="323"/>
    </location>
</feature>
<dbReference type="Proteomes" id="UP001523216">
    <property type="component" value="Unassembled WGS sequence"/>
</dbReference>
<evidence type="ECO:0000256" key="3">
    <source>
        <dbReference type="SAM" id="SignalP"/>
    </source>
</evidence>
<feature type="signal peptide" evidence="3">
    <location>
        <begin position="1"/>
        <end position="22"/>
    </location>
</feature>
<evidence type="ECO:0000256" key="2">
    <source>
        <dbReference type="SAM" id="Phobius"/>
    </source>
</evidence>
<feature type="chain" id="PRO_5047450418" description="Esterase-like activity of phytase family protein" evidence="3">
    <location>
        <begin position="23"/>
        <end position="366"/>
    </location>
</feature>
<comment type="caution">
    <text evidence="4">The sequence shown here is derived from an EMBL/GenBank/DDBJ whole genome shotgun (WGS) entry which is preliminary data.</text>
</comment>
<gene>
    <name evidence="4" type="ORF">LXN57_01055</name>
</gene>
<accession>A0ABT0XQU6</accession>
<keyword evidence="5" id="KW-1185">Reference proteome</keyword>
<keyword evidence="2" id="KW-0812">Transmembrane</keyword>
<reference evidence="4 5" key="1">
    <citation type="submission" date="2022-06" db="EMBL/GenBank/DDBJ databases">
        <title>Actinoplanes abujensis sp. nov., isolated from Nigerian arid soil.</title>
        <authorList>
            <person name="Ding P."/>
        </authorList>
    </citation>
    <scope>NUCLEOTIDE SEQUENCE [LARGE SCALE GENOMIC DNA]</scope>
    <source>
        <strain evidence="5">TRM88002</strain>
        <plasmid evidence="4">p1</plasmid>
    </source>
</reference>
<organism evidence="4 5">
    <name type="scientific">Paractinoplanes hotanensis</name>
    <dbReference type="NCBI Taxonomy" id="2906497"/>
    <lineage>
        <taxon>Bacteria</taxon>
        <taxon>Bacillati</taxon>
        <taxon>Actinomycetota</taxon>
        <taxon>Actinomycetes</taxon>
        <taxon>Micromonosporales</taxon>
        <taxon>Micromonosporaceae</taxon>
        <taxon>Paractinoplanes</taxon>
    </lineage>
</organism>
<evidence type="ECO:0008006" key="6">
    <source>
        <dbReference type="Google" id="ProtNLM"/>
    </source>
</evidence>
<dbReference type="Gene3D" id="2.120.10.30">
    <property type="entry name" value="TolB, C-terminal domain"/>
    <property type="match status" value="1"/>
</dbReference>
<evidence type="ECO:0000256" key="1">
    <source>
        <dbReference type="SAM" id="MobiDB-lite"/>
    </source>
</evidence>
<dbReference type="RefSeq" id="WP_251795926.1">
    <property type="nucleotide sequence ID" value="NZ_JAMQOL010000001.1"/>
</dbReference>
<keyword evidence="2" id="KW-1133">Transmembrane helix</keyword>
<keyword evidence="3" id="KW-0732">Signal</keyword>
<dbReference type="InterPro" id="IPR011042">
    <property type="entry name" value="6-blade_b-propeller_TolB-like"/>
</dbReference>
<protein>
    <recommendedName>
        <fullName evidence="6">Esterase-like activity of phytase family protein</fullName>
    </recommendedName>
</protein>
<dbReference type="SUPFAM" id="SSF75011">
    <property type="entry name" value="3-carboxy-cis,cis-mucoante lactonizing enzyme"/>
    <property type="match status" value="1"/>
</dbReference>
<sequence length="366" mass="37710">MRIPLVSALTAVALAFPAPALAAGGAQAGRAAPATVCAIGDKRLDELSGMVAQGDGYVVVNDGVDQASHRKIFFLNSRCRVTRAVSYPSRPRDTEDLARAADGTLWIGDIGDNGGSRSTIALWKLAPGAKSPTLYRLTYPDGPHDAEALLAAPDGTPVIVTKNAGAAGLYTPAGPLSRGKATRLTRAGAVDLPPSTTSNPFSFLGRAYITGAATSPDGRHVALRTYADAFEFDVSGNDVVKALTSTTPRQIPLPDEPQGESVTYSADGRSLLTVSESSGEQAGARPVILRYPLPDRPAASPSVASPSVASPSVASPSPDAALPRPTAVSDPEQLPFNYIAVVAGAASLLGVALAAVLVLRNRARKR</sequence>
<evidence type="ECO:0000313" key="5">
    <source>
        <dbReference type="Proteomes" id="UP001523216"/>
    </source>
</evidence>